<evidence type="ECO:0000256" key="3">
    <source>
        <dbReference type="SAM" id="MobiDB-lite"/>
    </source>
</evidence>
<protein>
    <submittedName>
        <fullName evidence="5">Chromosome segregation ATPase</fullName>
    </submittedName>
</protein>
<keyword evidence="4" id="KW-1133">Transmembrane helix</keyword>
<feature type="transmembrane region" description="Helical" evidence="4">
    <location>
        <begin position="6"/>
        <end position="28"/>
    </location>
</feature>
<dbReference type="SUPFAM" id="SSF57997">
    <property type="entry name" value="Tropomyosin"/>
    <property type="match status" value="1"/>
</dbReference>
<feature type="coiled-coil region" evidence="2">
    <location>
        <begin position="629"/>
        <end position="656"/>
    </location>
</feature>
<dbReference type="AlphaFoldDB" id="A0A7W5DY08"/>
<gene>
    <name evidence="5" type="ORF">FHS27_002410</name>
</gene>
<dbReference type="Gene3D" id="1.20.5.170">
    <property type="match status" value="1"/>
</dbReference>
<dbReference type="GO" id="GO:0000724">
    <property type="term" value="P:double-strand break repair via homologous recombination"/>
    <property type="evidence" value="ECO:0007669"/>
    <property type="project" value="TreeGrafter"/>
</dbReference>
<organism evidence="5 6">
    <name type="scientific">Aporhodopirellula rubra</name>
    <dbReference type="NCBI Taxonomy" id="980271"/>
    <lineage>
        <taxon>Bacteria</taxon>
        <taxon>Pseudomonadati</taxon>
        <taxon>Planctomycetota</taxon>
        <taxon>Planctomycetia</taxon>
        <taxon>Pirellulales</taxon>
        <taxon>Pirellulaceae</taxon>
        <taxon>Aporhodopirellula</taxon>
    </lineage>
</organism>
<name>A0A7W5DY08_9BACT</name>
<dbReference type="EMBL" id="JACHXU010000007">
    <property type="protein sequence ID" value="MBB3206598.1"/>
    <property type="molecule type" value="Genomic_DNA"/>
</dbReference>
<keyword evidence="4" id="KW-0472">Membrane</keyword>
<dbReference type="Proteomes" id="UP000536179">
    <property type="component" value="Unassembled WGS sequence"/>
</dbReference>
<keyword evidence="6" id="KW-1185">Reference proteome</keyword>
<sequence length="741" mass="85044">MSTWIGIPFLSAFLFVMGGILVGHLLWYRDRSRDMQAIKEAESKYNKAKAAARDRKHQFIELSRNSQSFEQQCEDYRNEIDSLRQALASQKQHSESLETEMGKLQAEHSRFELACRDAQQQRDAALDQAEDNATELDKVRALLKDTEAKFEASATQMGELASTATAAGTQINDLQTRCDQLSHKNEQLEQEIRTLSGQLEASQQRHTTSEEERDQLASQRDEKVAELEQATIRGEQLDEEIASLREQLENARTQRDKLEEERDLLVRQRDLSEKEIGQVSSRGEELEQELTSLREQLEAADAQRVSLEEARDALTEQRDLLIQQRDDNAREYGAITNRCETLAAEIEELRERCDDLTIQRDEAAEQRDHAIMQRDQFATERNELANQHTETTTLASETDEKYTELQKEYATLRDQYEVAIQTNQQRLEQADSHEANVKRLEKELQSTTLQVQTLQSEHDDLLEQLDERTARIQAAIDGRVTAETALSQMEAQIESLEEELTQSGRLRSEHEQKLQEIHASTEEMRVQAHELSEKLSGKDKRIEELQARIGEQEEAINRHRAEIQRLHSFRPEFEKLKENVAQKSAALAKAGAELQTRRSVEAQLKNELEQRDERITVFTVEQQTVRQQIAEQTEVIGKLRRELHDATAKLETAKQYQPQAVALQKKAETLQVVESDLRKQLQNVSSELDASLDANASMQDRIRQIESQLHENAVAMRDLRRKRANVPALGAASQNEQRKAA</sequence>
<proteinExistence type="predicted"/>
<feature type="compositionally biased region" description="Polar residues" evidence="3">
    <location>
        <begin position="197"/>
        <end position="206"/>
    </location>
</feature>
<feature type="coiled-coil region" evidence="2">
    <location>
        <begin position="38"/>
        <end position="146"/>
    </location>
</feature>
<evidence type="ECO:0000313" key="5">
    <source>
        <dbReference type="EMBL" id="MBB3206598.1"/>
    </source>
</evidence>
<accession>A0A7W5DY08</accession>
<evidence type="ECO:0000256" key="1">
    <source>
        <dbReference type="ARBA" id="ARBA00023054"/>
    </source>
</evidence>
<dbReference type="GO" id="GO:0003697">
    <property type="term" value="F:single-stranded DNA binding"/>
    <property type="evidence" value="ECO:0007669"/>
    <property type="project" value="TreeGrafter"/>
</dbReference>
<evidence type="ECO:0000256" key="2">
    <source>
        <dbReference type="SAM" id="Coils"/>
    </source>
</evidence>
<feature type="coiled-coil region" evidence="2">
    <location>
        <begin position="395"/>
        <end position="593"/>
    </location>
</feature>
<keyword evidence="1 2" id="KW-0175">Coiled coil</keyword>
<reference evidence="5 6" key="1">
    <citation type="submission" date="2020-08" db="EMBL/GenBank/DDBJ databases">
        <title>Genomic Encyclopedia of Type Strains, Phase III (KMG-III): the genomes of soil and plant-associated and newly described type strains.</title>
        <authorList>
            <person name="Whitman W."/>
        </authorList>
    </citation>
    <scope>NUCLEOTIDE SEQUENCE [LARGE SCALE GENOMIC DNA]</scope>
    <source>
        <strain evidence="5 6">CECT 8075</strain>
    </source>
</reference>
<dbReference type="RefSeq" id="WP_184305073.1">
    <property type="nucleotide sequence ID" value="NZ_JACHXU010000007.1"/>
</dbReference>
<evidence type="ECO:0000256" key="4">
    <source>
        <dbReference type="SAM" id="Phobius"/>
    </source>
</evidence>
<keyword evidence="4" id="KW-0812">Transmembrane</keyword>
<dbReference type="GO" id="GO:0030915">
    <property type="term" value="C:Smc5-Smc6 complex"/>
    <property type="evidence" value="ECO:0007669"/>
    <property type="project" value="TreeGrafter"/>
</dbReference>
<dbReference type="PANTHER" id="PTHR45916">
    <property type="entry name" value="STRUCTURAL MAINTENANCE OF CHROMOSOMES PROTEIN 5"/>
    <property type="match status" value="1"/>
</dbReference>
<dbReference type="PANTHER" id="PTHR45916:SF1">
    <property type="entry name" value="STRUCTURAL MAINTENANCE OF CHROMOSOMES PROTEIN 5"/>
    <property type="match status" value="1"/>
</dbReference>
<feature type="region of interest" description="Disordered" evidence="3">
    <location>
        <begin position="197"/>
        <end position="221"/>
    </location>
</feature>
<comment type="caution">
    <text evidence="5">The sequence shown here is derived from an EMBL/GenBank/DDBJ whole genome shotgun (WGS) entry which is preliminary data.</text>
</comment>
<evidence type="ECO:0000313" key="6">
    <source>
        <dbReference type="Proteomes" id="UP000536179"/>
    </source>
</evidence>